<reference evidence="3 4" key="1">
    <citation type="submission" date="2022-08" db="EMBL/GenBank/DDBJ databases">
        <authorList>
            <person name="Zeman M."/>
            <person name="Kubasova T."/>
        </authorList>
    </citation>
    <scope>NUCLEOTIDE SEQUENCE [LARGE SCALE GENOMIC DNA]</scope>
    <source>
        <strain evidence="3 4">ET62</strain>
    </source>
</reference>
<name>A0AAW5N6L4_9BACT</name>
<dbReference type="SUPFAM" id="SSF53955">
    <property type="entry name" value="Lysozyme-like"/>
    <property type="match status" value="1"/>
</dbReference>
<dbReference type="CDD" id="cd16894">
    <property type="entry name" value="MltD-like"/>
    <property type="match status" value="1"/>
</dbReference>
<evidence type="ECO:0000259" key="2">
    <source>
        <dbReference type="Pfam" id="PF01464"/>
    </source>
</evidence>
<sequence>MANYSYFFKKAIGKGLLLLLGTVILISLTSQSIRSDDNQPTGDSEFDYSCIDIPSSMEFCGTTIDLTRFDRRERMDRELLAFRYMHSTSLQIIKRANRYFPIIEPILQANGIPDDFKYLMAIESNVNPLARSVAGAAGLWQLMPGTARDFDLEVGNHVDERYHIEKSTQAACKYLKQAYSRFHNWETVAASYNAGQGRISQQMEKQYVDNALDLQLVEETARYTYRILAAKLLLTAPQKFGFYLKASDLYPPIPYRTITVTESIDDLPRFAKSQNINYALLRNLNPWIRSTSLPCHGNKKYTLKIPDKEGMVYNPRVIMPHDPNWVTQ</sequence>
<evidence type="ECO:0000256" key="1">
    <source>
        <dbReference type="ARBA" id="ARBA00007734"/>
    </source>
</evidence>
<organism evidence="3 4">
    <name type="scientific">Phocaeicola barnesiae</name>
    <dbReference type="NCBI Taxonomy" id="376804"/>
    <lineage>
        <taxon>Bacteria</taxon>
        <taxon>Pseudomonadati</taxon>
        <taxon>Bacteroidota</taxon>
        <taxon>Bacteroidia</taxon>
        <taxon>Bacteroidales</taxon>
        <taxon>Bacteroidaceae</taxon>
        <taxon>Phocaeicola</taxon>
    </lineage>
</organism>
<protein>
    <submittedName>
        <fullName evidence="3">Lytic transglycosylase domain-containing protein</fullName>
    </submittedName>
</protein>
<comment type="caution">
    <text evidence="3">The sequence shown here is derived from an EMBL/GenBank/DDBJ whole genome shotgun (WGS) entry which is preliminary data.</text>
</comment>
<dbReference type="Pfam" id="PF01464">
    <property type="entry name" value="SLT"/>
    <property type="match status" value="1"/>
</dbReference>
<comment type="similarity">
    <text evidence="1">Belongs to the transglycosylase Slt family.</text>
</comment>
<dbReference type="PANTHER" id="PTHR37423:SF2">
    <property type="entry name" value="MEMBRANE-BOUND LYTIC MUREIN TRANSGLYCOSYLASE C"/>
    <property type="match status" value="1"/>
</dbReference>
<dbReference type="Proteomes" id="UP001204579">
    <property type="component" value="Unassembled WGS sequence"/>
</dbReference>
<accession>A0AAW5N6L4</accession>
<gene>
    <name evidence="3" type="ORF">NW209_13330</name>
</gene>
<dbReference type="GO" id="GO:0000270">
    <property type="term" value="P:peptidoglycan metabolic process"/>
    <property type="evidence" value="ECO:0007669"/>
    <property type="project" value="InterPro"/>
</dbReference>
<dbReference type="InterPro" id="IPR000189">
    <property type="entry name" value="Transglyc_AS"/>
</dbReference>
<dbReference type="InterPro" id="IPR008258">
    <property type="entry name" value="Transglycosylase_SLT_dom_1"/>
</dbReference>
<proteinExistence type="inferred from homology"/>
<dbReference type="InterPro" id="IPR023346">
    <property type="entry name" value="Lysozyme-like_dom_sf"/>
</dbReference>
<evidence type="ECO:0000313" key="4">
    <source>
        <dbReference type="Proteomes" id="UP001204579"/>
    </source>
</evidence>
<dbReference type="PROSITE" id="PS00922">
    <property type="entry name" value="TRANSGLYCOSYLASE"/>
    <property type="match status" value="1"/>
</dbReference>
<keyword evidence="4" id="KW-1185">Reference proteome</keyword>
<evidence type="ECO:0000313" key="3">
    <source>
        <dbReference type="EMBL" id="MCR8874982.1"/>
    </source>
</evidence>
<feature type="domain" description="Transglycosylase SLT" evidence="2">
    <location>
        <begin position="108"/>
        <end position="207"/>
    </location>
</feature>
<dbReference type="Gene3D" id="1.10.530.10">
    <property type="match status" value="1"/>
</dbReference>
<dbReference type="PANTHER" id="PTHR37423">
    <property type="entry name" value="SOLUBLE LYTIC MUREIN TRANSGLYCOSYLASE-RELATED"/>
    <property type="match status" value="1"/>
</dbReference>
<dbReference type="GO" id="GO:0008933">
    <property type="term" value="F:peptidoglycan lytic transglycosylase activity"/>
    <property type="evidence" value="ECO:0007669"/>
    <property type="project" value="InterPro"/>
</dbReference>
<dbReference type="EMBL" id="JANRHJ010000016">
    <property type="protein sequence ID" value="MCR8874982.1"/>
    <property type="molecule type" value="Genomic_DNA"/>
</dbReference>
<dbReference type="GO" id="GO:0016020">
    <property type="term" value="C:membrane"/>
    <property type="evidence" value="ECO:0007669"/>
    <property type="project" value="InterPro"/>
</dbReference>
<dbReference type="RefSeq" id="WP_022340655.1">
    <property type="nucleotide sequence ID" value="NZ_DEQE01000017.1"/>
</dbReference>
<dbReference type="AlphaFoldDB" id="A0AAW5N6L4"/>